<keyword evidence="3" id="KW-1185">Reference proteome</keyword>
<dbReference type="EMBL" id="JAFLRD010000026">
    <property type="protein sequence ID" value="MBO0418155.1"/>
    <property type="molecule type" value="Genomic_DNA"/>
</dbReference>
<accession>A0ABS3GSX4</accession>
<comment type="caution">
    <text evidence="2">The sequence shown here is derived from an EMBL/GenBank/DDBJ whole genome shotgun (WGS) entry which is preliminary data.</text>
</comment>
<evidence type="ECO:0000313" key="2">
    <source>
        <dbReference type="EMBL" id="MBO0418155.1"/>
    </source>
</evidence>
<organism evidence="2 3">
    <name type="scientific">Chromobacterium haemolyticum</name>
    <dbReference type="NCBI Taxonomy" id="394935"/>
    <lineage>
        <taxon>Bacteria</taxon>
        <taxon>Pseudomonadati</taxon>
        <taxon>Pseudomonadota</taxon>
        <taxon>Betaproteobacteria</taxon>
        <taxon>Neisseriales</taxon>
        <taxon>Chromobacteriaceae</taxon>
        <taxon>Chromobacterium</taxon>
    </lineage>
</organism>
<protein>
    <submittedName>
        <fullName evidence="2">Uncharacterized protein</fullName>
    </submittedName>
</protein>
<dbReference type="Proteomes" id="UP000664349">
    <property type="component" value="Unassembled WGS sequence"/>
</dbReference>
<evidence type="ECO:0000256" key="1">
    <source>
        <dbReference type="SAM" id="MobiDB-lite"/>
    </source>
</evidence>
<dbReference type="RefSeq" id="WP_200123192.1">
    <property type="nucleotide sequence ID" value="NZ_JAEILV010000028.1"/>
</dbReference>
<gene>
    <name evidence="2" type="ORF">J1C50_21850</name>
</gene>
<proteinExistence type="predicted"/>
<reference evidence="2 3" key="1">
    <citation type="submission" date="2021-03" db="EMBL/GenBank/DDBJ databases">
        <title>First Case of infection caused by Chromobacterium haemolyticum derived from water in China.</title>
        <authorList>
            <person name="Chen J."/>
            <person name="Liu C."/>
        </authorList>
    </citation>
    <scope>NUCLEOTIDE SEQUENCE [LARGE SCALE GENOMIC DNA]</scope>
    <source>
        <strain evidence="2 3">WJ-5</strain>
    </source>
</reference>
<evidence type="ECO:0000313" key="3">
    <source>
        <dbReference type="Proteomes" id="UP000664349"/>
    </source>
</evidence>
<name>A0ABS3GSX4_9NEIS</name>
<feature type="region of interest" description="Disordered" evidence="1">
    <location>
        <begin position="130"/>
        <end position="153"/>
    </location>
</feature>
<sequence length="153" mass="17526">MKFEIKFVFENEQKYFKTNIIWLFSNITTAFKRLFSYYLYDFQGVFSCLLSRLSCGWWRLGGKSEGVVGSRLVKTHATGARLASCESARATERPRFDSYQTRMKHSEHKIFVNQQSVHPFAWEPTTSAANKRIAGTGPKPAFSPPSLRDGRVS</sequence>